<accession>A0A482X284</accession>
<evidence type="ECO:0000313" key="17">
    <source>
        <dbReference type="Proteomes" id="UP000291343"/>
    </source>
</evidence>
<keyword evidence="8 14" id="KW-0460">Magnesium</keyword>
<dbReference type="GO" id="GO:0000333">
    <property type="term" value="C:telomerase catalytic core complex"/>
    <property type="evidence" value="ECO:0007669"/>
    <property type="project" value="TreeGrafter"/>
</dbReference>
<dbReference type="AlphaFoldDB" id="A0A482X284"/>
<dbReference type="PRINTS" id="PR01365">
    <property type="entry name" value="TELOMERASERT"/>
</dbReference>
<evidence type="ECO:0000256" key="2">
    <source>
        <dbReference type="ARBA" id="ARBA00012493"/>
    </source>
</evidence>
<evidence type="ECO:0000256" key="5">
    <source>
        <dbReference type="ARBA" id="ARBA00022679"/>
    </source>
</evidence>
<keyword evidence="7 14" id="KW-0479">Metal-binding</keyword>
<dbReference type="SMART" id="SM00975">
    <property type="entry name" value="Telomerase_RBD"/>
    <property type="match status" value="1"/>
</dbReference>
<gene>
    <name evidence="16" type="ORF">LSTR_LSTR002378</name>
</gene>
<dbReference type="OrthoDB" id="289721at2759"/>
<comment type="caution">
    <text evidence="16">The sequence shown here is derived from an EMBL/GenBank/DDBJ whole genome shotgun (WGS) entry which is preliminary data.</text>
</comment>
<dbReference type="PROSITE" id="PS50878">
    <property type="entry name" value="RT_POL"/>
    <property type="match status" value="1"/>
</dbReference>
<evidence type="ECO:0000256" key="9">
    <source>
        <dbReference type="ARBA" id="ARBA00022895"/>
    </source>
</evidence>
<dbReference type="EC" id="2.7.7.49" evidence="2 14"/>
<dbReference type="InParanoid" id="A0A482X284"/>
<reference evidence="16 17" key="1">
    <citation type="journal article" date="2017" name="Gigascience">
        <title>Genome sequence of the small brown planthopper, Laodelphax striatellus.</title>
        <authorList>
            <person name="Zhu J."/>
            <person name="Jiang F."/>
            <person name="Wang X."/>
            <person name="Yang P."/>
            <person name="Bao Y."/>
            <person name="Zhao W."/>
            <person name="Wang W."/>
            <person name="Lu H."/>
            <person name="Wang Q."/>
            <person name="Cui N."/>
            <person name="Li J."/>
            <person name="Chen X."/>
            <person name="Luo L."/>
            <person name="Yu J."/>
            <person name="Kang L."/>
            <person name="Cui F."/>
        </authorList>
    </citation>
    <scope>NUCLEOTIDE SEQUENCE [LARGE SCALE GENOMIC DNA]</scope>
    <source>
        <strain evidence="16">Lst14</strain>
    </source>
</reference>
<dbReference type="Gene3D" id="3.30.70.2630">
    <property type="match status" value="1"/>
</dbReference>
<dbReference type="InterPro" id="IPR000477">
    <property type="entry name" value="RT_dom"/>
</dbReference>
<dbReference type="InterPro" id="IPR021891">
    <property type="entry name" value="Telomerase_RBD"/>
</dbReference>
<evidence type="ECO:0000256" key="10">
    <source>
        <dbReference type="ARBA" id="ARBA00022918"/>
    </source>
</evidence>
<evidence type="ECO:0000256" key="14">
    <source>
        <dbReference type="RuleBase" id="RU365061"/>
    </source>
</evidence>
<keyword evidence="9 14" id="KW-0779">Telomere</keyword>
<keyword evidence="17" id="KW-1185">Reference proteome</keyword>
<organism evidence="16 17">
    <name type="scientific">Laodelphax striatellus</name>
    <name type="common">Small brown planthopper</name>
    <name type="synonym">Delphax striatella</name>
    <dbReference type="NCBI Taxonomy" id="195883"/>
    <lineage>
        <taxon>Eukaryota</taxon>
        <taxon>Metazoa</taxon>
        <taxon>Ecdysozoa</taxon>
        <taxon>Arthropoda</taxon>
        <taxon>Hexapoda</taxon>
        <taxon>Insecta</taxon>
        <taxon>Pterygota</taxon>
        <taxon>Neoptera</taxon>
        <taxon>Paraneoptera</taxon>
        <taxon>Hemiptera</taxon>
        <taxon>Auchenorrhyncha</taxon>
        <taxon>Fulgoroidea</taxon>
        <taxon>Delphacidae</taxon>
        <taxon>Criomorphinae</taxon>
        <taxon>Laodelphax</taxon>
    </lineage>
</organism>
<dbReference type="PANTHER" id="PTHR12066:SF0">
    <property type="entry name" value="TELOMERASE REVERSE TRANSCRIPTASE"/>
    <property type="match status" value="1"/>
</dbReference>
<dbReference type="Proteomes" id="UP000291343">
    <property type="component" value="Unassembled WGS sequence"/>
</dbReference>
<dbReference type="CDD" id="cd01648">
    <property type="entry name" value="TERT"/>
    <property type="match status" value="1"/>
</dbReference>
<dbReference type="Gene3D" id="1.10.357.90">
    <property type="match status" value="1"/>
</dbReference>
<comment type="function">
    <text evidence="14">Telomerase is a ribonucleoprotein enzyme essential for the replication of chromosome termini in most eukaryotes. It elongates telomeres. It is a reverse transcriptase that adds simple sequence repeats to chromosome ends by copying a template sequence within the RNA component of the enzyme.</text>
</comment>
<dbReference type="InterPro" id="IPR003545">
    <property type="entry name" value="Telomerase_RT"/>
</dbReference>
<comment type="catalytic activity">
    <reaction evidence="13 14">
        <text>DNA(n) + a 2'-deoxyribonucleoside 5'-triphosphate = DNA(n+1) + diphosphate</text>
        <dbReference type="Rhea" id="RHEA:22508"/>
        <dbReference type="Rhea" id="RHEA-COMP:17339"/>
        <dbReference type="Rhea" id="RHEA-COMP:17340"/>
        <dbReference type="ChEBI" id="CHEBI:33019"/>
        <dbReference type="ChEBI" id="CHEBI:61560"/>
        <dbReference type="ChEBI" id="CHEBI:173112"/>
        <dbReference type="EC" id="2.7.7.49"/>
    </reaction>
</comment>
<evidence type="ECO:0000256" key="7">
    <source>
        <dbReference type="ARBA" id="ARBA00022723"/>
    </source>
</evidence>
<protein>
    <recommendedName>
        <fullName evidence="3 14">Telomerase reverse transcriptase</fullName>
        <ecNumber evidence="2 14">2.7.7.49</ecNumber>
    </recommendedName>
    <alternativeName>
        <fullName evidence="12 14">Telomerase catalytic subunit</fullName>
    </alternativeName>
</protein>
<dbReference type="PANTHER" id="PTHR12066">
    <property type="entry name" value="TELOMERASE REVERSE TRANSCRIPTASE"/>
    <property type="match status" value="1"/>
</dbReference>
<evidence type="ECO:0000256" key="12">
    <source>
        <dbReference type="ARBA" id="ARBA00032044"/>
    </source>
</evidence>
<evidence type="ECO:0000256" key="3">
    <source>
        <dbReference type="ARBA" id="ARBA00016182"/>
    </source>
</evidence>
<dbReference type="Pfam" id="PF12009">
    <property type="entry name" value="Telomerase_RBD"/>
    <property type="match status" value="1"/>
</dbReference>
<comment type="similarity">
    <text evidence="1 14">Belongs to the reverse transcriptase family. Telomerase subfamily.</text>
</comment>
<evidence type="ECO:0000256" key="6">
    <source>
        <dbReference type="ARBA" id="ARBA00022695"/>
    </source>
</evidence>
<dbReference type="GO" id="GO:0070034">
    <property type="term" value="F:telomerase RNA binding"/>
    <property type="evidence" value="ECO:0007669"/>
    <property type="project" value="TreeGrafter"/>
</dbReference>
<dbReference type="GO" id="GO:0042162">
    <property type="term" value="F:telomeric DNA binding"/>
    <property type="evidence" value="ECO:0007669"/>
    <property type="project" value="TreeGrafter"/>
</dbReference>
<dbReference type="GO" id="GO:0003720">
    <property type="term" value="F:telomerase activity"/>
    <property type="evidence" value="ECO:0007669"/>
    <property type="project" value="InterPro"/>
</dbReference>
<evidence type="ECO:0000313" key="16">
    <source>
        <dbReference type="EMBL" id="RZF39975.1"/>
    </source>
</evidence>
<dbReference type="STRING" id="195883.A0A482X284"/>
<evidence type="ECO:0000256" key="8">
    <source>
        <dbReference type="ARBA" id="ARBA00022842"/>
    </source>
</evidence>
<keyword evidence="4 14" id="KW-0158">Chromosome</keyword>
<dbReference type="GO" id="GO:0000781">
    <property type="term" value="C:chromosome, telomeric region"/>
    <property type="evidence" value="ECO:0007669"/>
    <property type="project" value="UniProtKB-SubCell"/>
</dbReference>
<evidence type="ECO:0000256" key="4">
    <source>
        <dbReference type="ARBA" id="ARBA00022454"/>
    </source>
</evidence>
<dbReference type="EMBL" id="QKKF02019433">
    <property type="protein sequence ID" value="RZF39975.1"/>
    <property type="molecule type" value="Genomic_DNA"/>
</dbReference>
<evidence type="ECO:0000256" key="1">
    <source>
        <dbReference type="ARBA" id="ARBA00008001"/>
    </source>
</evidence>
<keyword evidence="11 14" id="KW-0539">Nucleus</keyword>
<comment type="subcellular location">
    <subcellularLocation>
        <location evidence="14">Nucleus</location>
    </subcellularLocation>
    <subcellularLocation>
        <location evidence="14">Chromosome</location>
        <location evidence="14">Telomere</location>
    </subcellularLocation>
</comment>
<sequence length="971" mass="113173">MFVFVEELSSYQDRCLKILVHSRRLPVRVAASCPVLLGDSRMILSTFYRKLKFIAKMELIVGSHSNVKDFSEFISHLIQSHTGTDLLEKFQGILISIPEDLLIVRSEEKSQFPISWANFKEVVLCSSRSLKVNTNLKWLKSTASSLNFNLCNLLEDEKWELLYNHLGENVMSKIFMKCQLFFPLNSTSYTPLYCEKAVKNINKFNSKTQFIKNNKTEKIIFNLRSILYGKNLLSAQPSEPETLSEKDICNRIVDDILEVNSGGCNFTIEKSAMTFFKNEVVRKLVQKCFKNKTYKFILKNIYMRNDGSGSTCSSKSKVAEKKIISNRPKSCSEIRSVTLRKRRTRKNYLQEIQLRTVKKTISSHLNSIIPNEMFGKQKFKMIRNLLKVLEFGKNQCFSIHEILDDTSIRKIRWIQKFRKNEDKNNLIEKLVKWLITKWIFPLISLDFYVTEKQKSSNRIHFYKKAMFKRCVFSTLQKLKRNNIIQLIKEKQILGKNYDINKSHSLFRLIPKGESDVRYVIWDQLKNPLLEELRIFFKQLTSTTATSSGPDIKNNFHEYWSNLIAKWKDGGNYPLYFVKVDVSDAYGSVILMKLKQIVREFVKSLLQGIRKLTFRKYKCFNKQVSGLRCYYVWRFEELPPCVPNHTVLTPTPDHKEFELSQLLTVTYLQILMRDLKIGGSTYLIKRGIPHAGKLSASFCKIYYDELQKQHLSEYAGNANEVFYRAVDDFLFVTPSLERAKSFLQKMMRGFKDFGVYINVEKTLTNFGDSPCEVIPFFGYMLNTKTIEVYANYSIYSGVKIFYTMSFKNTYNPGRILLERMRNINSIKLDKLILDSKINSKSTLMLGIFRAAFLMSFRFKAIVNCLFKNYNSHYLVLCINTCANRISSRVSTLTTPAFGDRPVVSFEEAHWIVLAAFILNLPRLPQTSSYYHVVKVLKRELKTCGSNLSLQQKDFMRNVIKSHKKDNPFRGTH</sequence>
<dbReference type="Gene3D" id="1.10.132.70">
    <property type="match status" value="1"/>
</dbReference>
<proteinExistence type="inferred from homology"/>
<dbReference type="GO" id="GO:0046872">
    <property type="term" value="F:metal ion binding"/>
    <property type="evidence" value="ECO:0007669"/>
    <property type="project" value="UniProtKB-KW"/>
</dbReference>
<keyword evidence="6 14" id="KW-0548">Nucleotidyltransferase</keyword>
<feature type="domain" description="Reverse transcriptase" evidence="15">
    <location>
        <begin position="490"/>
        <end position="780"/>
    </location>
</feature>
<evidence type="ECO:0000259" key="15">
    <source>
        <dbReference type="PROSITE" id="PS50878"/>
    </source>
</evidence>
<evidence type="ECO:0000256" key="11">
    <source>
        <dbReference type="ARBA" id="ARBA00023242"/>
    </source>
</evidence>
<keyword evidence="5 14" id="KW-0808">Transferase</keyword>
<dbReference type="SMR" id="A0A482X284"/>
<evidence type="ECO:0000256" key="13">
    <source>
        <dbReference type="ARBA" id="ARBA00048173"/>
    </source>
</evidence>
<dbReference type="GO" id="GO:0007004">
    <property type="term" value="P:telomere maintenance via telomerase"/>
    <property type="evidence" value="ECO:0007669"/>
    <property type="project" value="TreeGrafter"/>
</dbReference>
<name>A0A482X284_LAOST</name>
<keyword evidence="10 14" id="KW-0695">RNA-directed DNA polymerase</keyword>